<comment type="caution">
    <text evidence="2">The sequence shown here is derived from an EMBL/GenBank/DDBJ whole genome shotgun (WGS) entry which is preliminary data.</text>
</comment>
<dbReference type="InterPro" id="IPR039440">
    <property type="entry name" value="DUF3850"/>
</dbReference>
<name>A0A2M6W6B1_9BACT</name>
<gene>
    <name evidence="2" type="ORF">COU29_00805</name>
</gene>
<evidence type="ECO:0000259" key="1">
    <source>
        <dbReference type="Pfam" id="PF12961"/>
    </source>
</evidence>
<protein>
    <recommendedName>
        <fullName evidence="1">DUF3850 domain-containing protein</fullName>
    </recommendedName>
</protein>
<dbReference type="Gene3D" id="2.30.130.30">
    <property type="entry name" value="Hypothetical protein"/>
    <property type="match status" value="1"/>
</dbReference>
<dbReference type="Proteomes" id="UP000231426">
    <property type="component" value="Unassembled WGS sequence"/>
</dbReference>
<dbReference type="SUPFAM" id="SSF88697">
    <property type="entry name" value="PUA domain-like"/>
    <property type="match status" value="1"/>
</dbReference>
<feature type="domain" description="DUF3850" evidence="1">
    <location>
        <begin position="6"/>
        <end position="67"/>
    </location>
</feature>
<evidence type="ECO:0000313" key="2">
    <source>
        <dbReference type="EMBL" id="PIT88316.1"/>
    </source>
</evidence>
<organism evidence="2 3">
    <name type="scientific">Candidatus Magasanikbacteria bacterium CG10_big_fil_rev_8_21_14_0_10_36_32</name>
    <dbReference type="NCBI Taxonomy" id="1974646"/>
    <lineage>
        <taxon>Bacteria</taxon>
        <taxon>Candidatus Magasanikiibacteriota</taxon>
    </lineage>
</organism>
<dbReference type="Pfam" id="PF12961">
    <property type="entry name" value="DUF3850"/>
    <property type="match status" value="1"/>
</dbReference>
<dbReference type="InterPro" id="IPR015947">
    <property type="entry name" value="PUA-like_sf"/>
</dbReference>
<dbReference type="EMBL" id="PFBV01000003">
    <property type="protein sequence ID" value="PIT88316.1"/>
    <property type="molecule type" value="Genomic_DNA"/>
</dbReference>
<reference evidence="3" key="1">
    <citation type="submission" date="2017-09" db="EMBL/GenBank/DDBJ databases">
        <title>Depth-based differentiation of microbial function through sediment-hosted aquifers and enrichment of novel symbionts in the deep terrestrial subsurface.</title>
        <authorList>
            <person name="Probst A.J."/>
            <person name="Ladd B."/>
            <person name="Jarett J.K."/>
            <person name="Geller-Mcgrath D.E."/>
            <person name="Sieber C.M.K."/>
            <person name="Emerson J.B."/>
            <person name="Anantharaman K."/>
            <person name="Thomas B.C."/>
            <person name="Malmstrom R."/>
            <person name="Stieglmeier M."/>
            <person name="Klingl A."/>
            <person name="Woyke T."/>
            <person name="Ryan C.M."/>
            <person name="Banfield J.F."/>
        </authorList>
    </citation>
    <scope>NUCLEOTIDE SEQUENCE [LARGE SCALE GENOMIC DNA]</scope>
</reference>
<accession>A0A2M6W6B1</accession>
<evidence type="ECO:0000313" key="3">
    <source>
        <dbReference type="Proteomes" id="UP000231426"/>
    </source>
</evidence>
<sequence length="86" mass="10239">MMIEKKAWPDLFQQVLEGKKKFDLRLADFDCQSGDTLILKEYNPQTKEYTGRTLQKTITFVLKTSDLEFWPREETKKRGYIVMSLE</sequence>
<proteinExistence type="predicted"/>
<dbReference type="AlphaFoldDB" id="A0A2M6W6B1"/>